<accession>A0ABX8E4L1</accession>
<organism evidence="1 2">
    <name type="scientific">Novosphingobium decolorationis</name>
    <dbReference type="NCBI Taxonomy" id="2698673"/>
    <lineage>
        <taxon>Bacteria</taxon>
        <taxon>Pseudomonadati</taxon>
        <taxon>Pseudomonadota</taxon>
        <taxon>Alphaproteobacteria</taxon>
        <taxon>Sphingomonadales</taxon>
        <taxon>Sphingomonadaceae</taxon>
        <taxon>Novosphingobium</taxon>
    </lineage>
</organism>
<reference evidence="1 2" key="1">
    <citation type="journal article" date="2021" name="Int. J. Syst. Evol. Microbiol.">
        <title>Novosphingobium decolorationis sp. nov., an aniline blue-decolourizing bacterium isolated from East Pacific sediment.</title>
        <authorList>
            <person name="Chen X."/>
            <person name="Dong B."/>
            <person name="Chen T."/>
            <person name="Ren N."/>
            <person name="Wang J."/>
            <person name="Xu Y."/>
            <person name="Yang J."/>
            <person name="Zhu S."/>
            <person name="Chen J."/>
        </authorList>
    </citation>
    <scope>NUCLEOTIDE SEQUENCE [LARGE SCALE GENOMIC DNA]</scope>
    <source>
        <strain evidence="1 2">502str22</strain>
    </source>
</reference>
<dbReference type="Gene3D" id="3.75.10.10">
    <property type="entry name" value="L-arginine/glycine Amidinotransferase, Chain A"/>
    <property type="match status" value="1"/>
</dbReference>
<dbReference type="PANTHER" id="PTHR43224:SF1">
    <property type="entry name" value="AMIDINOTRANSFERASE"/>
    <property type="match status" value="1"/>
</dbReference>
<dbReference type="NCBIfam" id="NF046062">
    <property type="entry name" value="citrull_CtlX"/>
    <property type="match status" value="1"/>
</dbReference>
<proteinExistence type="predicted"/>
<dbReference type="Pfam" id="PF19420">
    <property type="entry name" value="DDAH_eukar"/>
    <property type="match status" value="1"/>
</dbReference>
<dbReference type="InterPro" id="IPR014541">
    <property type="entry name" value="Amdntrnsf_FN0238"/>
</dbReference>
<evidence type="ECO:0000313" key="1">
    <source>
        <dbReference type="EMBL" id="QVM84122.1"/>
    </source>
</evidence>
<gene>
    <name evidence="1" type="ORF">HT578_10855</name>
</gene>
<dbReference type="PANTHER" id="PTHR43224">
    <property type="entry name" value="AMIDINOTRANSFERASE"/>
    <property type="match status" value="1"/>
</dbReference>
<name>A0ABX8E4L1_9SPHN</name>
<protein>
    <submittedName>
        <fullName evidence="1">Amidinotransferase</fullName>
    </submittedName>
</protein>
<sequence>MPSVQAPGAVVMIRPHFFAPNPQTRCDNAFQSTAAIRADARAALAEAAHAEVSRAADRLEAAGIRVHLFEDSTAATPDSVFPNNWFSTHSGGHLAIFPLFAPNRRPERREDIVTFLKRAYRVQEVTDWSGLEHDGLYLEGTGAIVLDHCERVAYAARSNRASEVLLERFCTRFAFEPMMFEATDADGMAIYHTNVMLSIGTQLCVAGLDTLRDARRRDELYARLTGNGRELIAIDQHQVGEFCGNLIELDGRSGPVIALSSRALRAFDARQIARLERVARLVPLDVPTIEMAGGSVRCMLAGVHLAPRPAS</sequence>
<dbReference type="Proteomes" id="UP000677126">
    <property type="component" value="Chromosome"/>
</dbReference>
<keyword evidence="2" id="KW-1185">Reference proteome</keyword>
<dbReference type="SUPFAM" id="SSF55909">
    <property type="entry name" value="Pentein"/>
    <property type="match status" value="1"/>
</dbReference>
<dbReference type="PIRSF" id="PIRSF028188">
    <property type="entry name" value="Amdntrnsf_FN0238"/>
    <property type="match status" value="1"/>
</dbReference>
<evidence type="ECO:0000313" key="2">
    <source>
        <dbReference type="Proteomes" id="UP000677126"/>
    </source>
</evidence>
<dbReference type="EMBL" id="CP054856">
    <property type="protein sequence ID" value="QVM84122.1"/>
    <property type="molecule type" value="Genomic_DNA"/>
</dbReference>